<gene>
    <name evidence="2" type="ORF">LCGC14_0102310</name>
</gene>
<reference evidence="2" key="1">
    <citation type="journal article" date="2015" name="Nature">
        <title>Complex archaea that bridge the gap between prokaryotes and eukaryotes.</title>
        <authorList>
            <person name="Spang A."/>
            <person name="Saw J.H."/>
            <person name="Jorgensen S.L."/>
            <person name="Zaremba-Niedzwiedzka K."/>
            <person name="Martijn J."/>
            <person name="Lind A.E."/>
            <person name="van Eijk R."/>
            <person name="Schleper C."/>
            <person name="Guy L."/>
            <person name="Ettema T.J."/>
        </authorList>
    </citation>
    <scope>NUCLEOTIDE SEQUENCE</scope>
</reference>
<evidence type="ECO:0000256" key="1">
    <source>
        <dbReference type="SAM" id="MobiDB-lite"/>
    </source>
</evidence>
<organism evidence="2">
    <name type="scientific">marine sediment metagenome</name>
    <dbReference type="NCBI Taxonomy" id="412755"/>
    <lineage>
        <taxon>unclassified sequences</taxon>
        <taxon>metagenomes</taxon>
        <taxon>ecological metagenomes</taxon>
    </lineage>
</organism>
<name>A0A0F9XTH4_9ZZZZ</name>
<protein>
    <submittedName>
        <fullName evidence="2">Uncharacterized protein</fullName>
    </submittedName>
</protein>
<feature type="region of interest" description="Disordered" evidence="1">
    <location>
        <begin position="85"/>
        <end position="105"/>
    </location>
</feature>
<dbReference type="AlphaFoldDB" id="A0A0F9XTH4"/>
<accession>A0A0F9XTH4</accession>
<proteinExistence type="predicted"/>
<evidence type="ECO:0000313" key="2">
    <source>
        <dbReference type="EMBL" id="KKO02782.1"/>
    </source>
</evidence>
<sequence>MVEEINNHFYSGRTLTPDELEIMRFVRDKNQLERYISQPDGSYKCRCGKIILAVHVIYPILDELLPIIGIDNHLCEEVPYCPNCEERPKSYGPLIDPRNHPKGRN</sequence>
<dbReference type="EMBL" id="LAZR01000029">
    <property type="protein sequence ID" value="KKO02782.1"/>
    <property type="molecule type" value="Genomic_DNA"/>
</dbReference>
<comment type="caution">
    <text evidence="2">The sequence shown here is derived from an EMBL/GenBank/DDBJ whole genome shotgun (WGS) entry which is preliminary data.</text>
</comment>